<protein>
    <submittedName>
        <fullName evidence="2">Uncharacterized protein</fullName>
    </submittedName>
</protein>
<name>A0A558BVT2_9BACT</name>
<dbReference type="EMBL" id="VMRJ01000003">
    <property type="protein sequence ID" value="TVT40640.1"/>
    <property type="molecule type" value="Genomic_DNA"/>
</dbReference>
<dbReference type="RefSeq" id="WP_144848897.1">
    <property type="nucleotide sequence ID" value="NZ_VMRJ01000003.1"/>
</dbReference>
<evidence type="ECO:0000313" key="3">
    <source>
        <dbReference type="Proteomes" id="UP000317624"/>
    </source>
</evidence>
<comment type="caution">
    <text evidence="2">The sequence shown here is derived from an EMBL/GenBank/DDBJ whole genome shotgun (WGS) entry which is preliminary data.</text>
</comment>
<feature type="transmembrane region" description="Helical" evidence="1">
    <location>
        <begin position="56"/>
        <end position="74"/>
    </location>
</feature>
<keyword evidence="1" id="KW-1133">Transmembrane helix</keyword>
<keyword evidence="3" id="KW-1185">Reference proteome</keyword>
<keyword evidence="1" id="KW-0472">Membrane</keyword>
<reference evidence="2 3" key="1">
    <citation type="submission" date="2019-07" db="EMBL/GenBank/DDBJ databases">
        <title>Hymenobacter sp. straun FUR1 Genome sequencing and assembly.</title>
        <authorList>
            <person name="Chhetri G."/>
        </authorList>
    </citation>
    <scope>NUCLEOTIDE SEQUENCE [LARGE SCALE GENOMIC DNA]</scope>
    <source>
        <strain evidence="2 3">Fur1</strain>
    </source>
</reference>
<gene>
    <name evidence="2" type="ORF">FNT36_14320</name>
</gene>
<accession>A0A558BVT2</accession>
<sequence length="78" mass="8301">MMVLLVDAAVPILDGRLFFVLASVVLLLGIGVRVWLGQGGGSVGELNATKWLGRLLAGGVVLVIVFLICLAEWMKKHS</sequence>
<evidence type="ECO:0000256" key="1">
    <source>
        <dbReference type="SAM" id="Phobius"/>
    </source>
</evidence>
<dbReference type="AlphaFoldDB" id="A0A558BVT2"/>
<keyword evidence="1" id="KW-0812">Transmembrane</keyword>
<dbReference type="Proteomes" id="UP000317624">
    <property type="component" value="Unassembled WGS sequence"/>
</dbReference>
<proteinExistence type="predicted"/>
<evidence type="ECO:0000313" key="2">
    <source>
        <dbReference type="EMBL" id="TVT40640.1"/>
    </source>
</evidence>
<feature type="transmembrane region" description="Helical" evidence="1">
    <location>
        <begin position="17"/>
        <end position="36"/>
    </location>
</feature>
<organism evidence="2 3">
    <name type="scientific">Hymenobacter setariae</name>
    <dbReference type="NCBI Taxonomy" id="2594794"/>
    <lineage>
        <taxon>Bacteria</taxon>
        <taxon>Pseudomonadati</taxon>
        <taxon>Bacteroidota</taxon>
        <taxon>Cytophagia</taxon>
        <taxon>Cytophagales</taxon>
        <taxon>Hymenobacteraceae</taxon>
        <taxon>Hymenobacter</taxon>
    </lineage>
</organism>